<feature type="compositionally biased region" description="Polar residues" evidence="1">
    <location>
        <begin position="1"/>
        <end position="23"/>
    </location>
</feature>
<gene>
    <name evidence="2" type="ORF">QBC38DRAFT_443185</name>
</gene>
<feature type="region of interest" description="Disordered" evidence="1">
    <location>
        <begin position="1"/>
        <end position="113"/>
    </location>
</feature>
<reference evidence="2" key="2">
    <citation type="submission" date="2023-05" db="EMBL/GenBank/DDBJ databases">
        <authorList>
            <consortium name="Lawrence Berkeley National Laboratory"/>
            <person name="Steindorff A."/>
            <person name="Hensen N."/>
            <person name="Bonometti L."/>
            <person name="Westerberg I."/>
            <person name="Brannstrom I.O."/>
            <person name="Guillou S."/>
            <person name="Cros-Aarteil S."/>
            <person name="Calhoun S."/>
            <person name="Haridas S."/>
            <person name="Kuo A."/>
            <person name="Mondo S."/>
            <person name="Pangilinan J."/>
            <person name="Riley R."/>
            <person name="Labutti K."/>
            <person name="Andreopoulos B."/>
            <person name="Lipzen A."/>
            <person name="Chen C."/>
            <person name="Yanf M."/>
            <person name="Daum C."/>
            <person name="Ng V."/>
            <person name="Clum A."/>
            <person name="Ohm R."/>
            <person name="Martin F."/>
            <person name="Silar P."/>
            <person name="Natvig D."/>
            <person name="Lalanne C."/>
            <person name="Gautier V."/>
            <person name="Ament-Velasquez S.L."/>
            <person name="Kruys A."/>
            <person name="Hutchinson M.I."/>
            <person name="Powell A.J."/>
            <person name="Barry K."/>
            <person name="Miller A.N."/>
            <person name="Grigoriev I.V."/>
            <person name="Debuchy R."/>
            <person name="Gladieux P."/>
            <person name="Thoren M.H."/>
            <person name="Johannesson H."/>
        </authorList>
    </citation>
    <scope>NUCLEOTIDE SEQUENCE</scope>
    <source>
        <strain evidence="2">CBS 990.96</strain>
    </source>
</reference>
<feature type="compositionally biased region" description="Acidic residues" evidence="1">
    <location>
        <begin position="205"/>
        <end position="225"/>
    </location>
</feature>
<feature type="compositionally biased region" description="Basic and acidic residues" evidence="1">
    <location>
        <begin position="68"/>
        <end position="80"/>
    </location>
</feature>
<name>A0AAN7H3B0_9PEZI</name>
<sequence>MNSESPYGHHSTSQNTFTFNSGQAGPSTAPPPSSGKPPTSNYPILSTQYRSSLSFQPPAPSGEAFTSEMRDRQARGKEQYDGSDDTDLSDRDLRFGSSSSNRLKKEDFAQAERRRTAISYLDSPEKLTIWAQSTGDSIAGARHHWMKVLCGYDNTASSFLSSSSSSKQNHYRQQQSSSYHQYLSDRQQQQQQQQQQQRRRPPQYYEEEEEEEEEDGDEEDYDEVL</sequence>
<reference evidence="2" key="1">
    <citation type="journal article" date="2023" name="Mol. Phylogenet. Evol.">
        <title>Genome-scale phylogeny and comparative genomics of the fungal order Sordariales.</title>
        <authorList>
            <person name="Hensen N."/>
            <person name="Bonometti L."/>
            <person name="Westerberg I."/>
            <person name="Brannstrom I.O."/>
            <person name="Guillou S."/>
            <person name="Cros-Aarteil S."/>
            <person name="Calhoun S."/>
            <person name="Haridas S."/>
            <person name="Kuo A."/>
            <person name="Mondo S."/>
            <person name="Pangilinan J."/>
            <person name="Riley R."/>
            <person name="LaButti K."/>
            <person name="Andreopoulos B."/>
            <person name="Lipzen A."/>
            <person name="Chen C."/>
            <person name="Yan M."/>
            <person name="Daum C."/>
            <person name="Ng V."/>
            <person name="Clum A."/>
            <person name="Steindorff A."/>
            <person name="Ohm R.A."/>
            <person name="Martin F."/>
            <person name="Silar P."/>
            <person name="Natvig D.O."/>
            <person name="Lalanne C."/>
            <person name="Gautier V."/>
            <person name="Ament-Velasquez S.L."/>
            <person name="Kruys A."/>
            <person name="Hutchinson M.I."/>
            <person name="Powell A.J."/>
            <person name="Barry K."/>
            <person name="Miller A.N."/>
            <person name="Grigoriev I.V."/>
            <person name="Debuchy R."/>
            <person name="Gladieux P."/>
            <person name="Hiltunen Thoren M."/>
            <person name="Johannesson H."/>
        </authorList>
    </citation>
    <scope>NUCLEOTIDE SEQUENCE</scope>
    <source>
        <strain evidence="2">CBS 990.96</strain>
    </source>
</reference>
<comment type="caution">
    <text evidence="2">The sequence shown here is derived from an EMBL/GenBank/DDBJ whole genome shotgun (WGS) entry which is preliminary data.</text>
</comment>
<evidence type="ECO:0000313" key="2">
    <source>
        <dbReference type="EMBL" id="KAK4227960.1"/>
    </source>
</evidence>
<organism evidence="2 3">
    <name type="scientific">Podospora fimiseda</name>
    <dbReference type="NCBI Taxonomy" id="252190"/>
    <lineage>
        <taxon>Eukaryota</taxon>
        <taxon>Fungi</taxon>
        <taxon>Dikarya</taxon>
        <taxon>Ascomycota</taxon>
        <taxon>Pezizomycotina</taxon>
        <taxon>Sordariomycetes</taxon>
        <taxon>Sordariomycetidae</taxon>
        <taxon>Sordariales</taxon>
        <taxon>Podosporaceae</taxon>
        <taxon>Podospora</taxon>
    </lineage>
</organism>
<evidence type="ECO:0000313" key="3">
    <source>
        <dbReference type="Proteomes" id="UP001301958"/>
    </source>
</evidence>
<feature type="region of interest" description="Disordered" evidence="1">
    <location>
        <begin position="158"/>
        <end position="225"/>
    </location>
</feature>
<protein>
    <submittedName>
        <fullName evidence="2">Uncharacterized protein</fullName>
    </submittedName>
</protein>
<feature type="compositionally biased region" description="Polar residues" evidence="1">
    <location>
        <begin position="41"/>
        <end position="55"/>
    </location>
</feature>
<dbReference type="AlphaFoldDB" id="A0AAN7H3B0"/>
<feature type="compositionally biased region" description="Low complexity" evidence="1">
    <location>
        <begin position="158"/>
        <end position="196"/>
    </location>
</feature>
<feature type="compositionally biased region" description="Basic and acidic residues" evidence="1">
    <location>
        <begin position="103"/>
        <end position="113"/>
    </location>
</feature>
<evidence type="ECO:0000256" key="1">
    <source>
        <dbReference type="SAM" id="MobiDB-lite"/>
    </source>
</evidence>
<dbReference type="Proteomes" id="UP001301958">
    <property type="component" value="Unassembled WGS sequence"/>
</dbReference>
<proteinExistence type="predicted"/>
<keyword evidence="3" id="KW-1185">Reference proteome</keyword>
<dbReference type="EMBL" id="MU865324">
    <property type="protein sequence ID" value="KAK4227960.1"/>
    <property type="molecule type" value="Genomic_DNA"/>
</dbReference>
<accession>A0AAN7H3B0</accession>